<feature type="transmembrane region" description="Helical" evidence="2">
    <location>
        <begin position="124"/>
        <end position="143"/>
    </location>
</feature>
<reference evidence="3" key="1">
    <citation type="journal article" date="2023" name="Science">
        <title>Genome structures resolve the early diversification of teleost fishes.</title>
        <authorList>
            <person name="Parey E."/>
            <person name="Louis A."/>
            <person name="Montfort J."/>
            <person name="Bouchez O."/>
            <person name="Roques C."/>
            <person name="Iampietro C."/>
            <person name="Lluch J."/>
            <person name="Castinel A."/>
            <person name="Donnadieu C."/>
            <person name="Desvignes T."/>
            <person name="Floi Bucao C."/>
            <person name="Jouanno E."/>
            <person name="Wen M."/>
            <person name="Mejri S."/>
            <person name="Dirks R."/>
            <person name="Jansen H."/>
            <person name="Henkel C."/>
            <person name="Chen W.J."/>
            <person name="Zahm M."/>
            <person name="Cabau C."/>
            <person name="Klopp C."/>
            <person name="Thompson A.W."/>
            <person name="Robinson-Rechavi M."/>
            <person name="Braasch I."/>
            <person name="Lecointre G."/>
            <person name="Bobe J."/>
            <person name="Postlethwait J.H."/>
            <person name="Berthelot C."/>
            <person name="Roest Crollius H."/>
            <person name="Guiguen Y."/>
        </authorList>
    </citation>
    <scope>NUCLEOTIDE SEQUENCE</scope>
    <source>
        <strain evidence="3">NC1722</strain>
    </source>
</reference>
<feature type="transmembrane region" description="Helical" evidence="2">
    <location>
        <begin position="198"/>
        <end position="219"/>
    </location>
</feature>
<keyword evidence="2" id="KW-0812">Transmembrane</keyword>
<keyword evidence="4" id="KW-1185">Reference proteome</keyword>
<comment type="caution">
    <text evidence="3">The sequence shown here is derived from an EMBL/GenBank/DDBJ whole genome shotgun (WGS) entry which is preliminary data.</text>
</comment>
<dbReference type="AlphaFoldDB" id="A0AAD7WDW2"/>
<proteinExistence type="predicted"/>
<feature type="transmembrane region" description="Helical" evidence="2">
    <location>
        <begin position="252"/>
        <end position="268"/>
    </location>
</feature>
<evidence type="ECO:0000313" key="3">
    <source>
        <dbReference type="EMBL" id="KAJ8393417.1"/>
    </source>
</evidence>
<evidence type="ECO:0000256" key="2">
    <source>
        <dbReference type="SAM" id="Phobius"/>
    </source>
</evidence>
<evidence type="ECO:0000256" key="1">
    <source>
        <dbReference type="SAM" id="MobiDB-lite"/>
    </source>
</evidence>
<feature type="region of interest" description="Disordered" evidence="1">
    <location>
        <begin position="310"/>
        <end position="337"/>
    </location>
</feature>
<gene>
    <name evidence="3" type="ORF">AAFF_G00061390</name>
</gene>
<evidence type="ECO:0000313" key="4">
    <source>
        <dbReference type="Proteomes" id="UP001221898"/>
    </source>
</evidence>
<name>A0AAD7WDW2_9TELE</name>
<protein>
    <recommendedName>
        <fullName evidence="5">Transmembrane protein</fullName>
    </recommendedName>
</protein>
<feature type="transmembrane region" description="Helical" evidence="2">
    <location>
        <begin position="65"/>
        <end position="87"/>
    </location>
</feature>
<dbReference type="Proteomes" id="UP001221898">
    <property type="component" value="Unassembled WGS sequence"/>
</dbReference>
<feature type="transmembrane region" description="Helical" evidence="2">
    <location>
        <begin position="225"/>
        <end position="245"/>
    </location>
</feature>
<evidence type="ECO:0008006" key="5">
    <source>
        <dbReference type="Google" id="ProtNLM"/>
    </source>
</evidence>
<keyword evidence="2" id="KW-1133">Transmembrane helix</keyword>
<keyword evidence="2" id="KW-0472">Membrane</keyword>
<feature type="region of interest" description="Disordered" evidence="1">
    <location>
        <begin position="1"/>
        <end position="34"/>
    </location>
</feature>
<sequence length="384" mass="40721">MAMTAESGGSGGASRRRDDKTRGGASDRNGSVRTCVASPYRDPDCGALARLTATRIRSSETLSSAVLVGSLSVFLALLVVKCVNWEFERTSSSSSSSSSRDNRQPGSPVYLASSCTGGELLLTWWHLVSTLFALLCAFVWVGARLIRRGVPPETVLFLLTACHLGEAAAQSLIVHGAAASASEQGEQEEEQRQQQRQLLSFTATAVVLACLASGALMVLRLAHGVSVVVFVSVVRTVSIISLSKVRASWRPYLAYAVGVLGVLLARYADKLLPLPPPPPNRGGLHGEGEEEEGCASVVTAAKEDVPVFKRRRRSSSVMSSDMAHSQPGSKSRRRTSLPCIQRDQGLGIWDLGAERTAPATKCGCARASFSIPDSPFGYGAVSLA</sequence>
<dbReference type="EMBL" id="JAINUG010000137">
    <property type="protein sequence ID" value="KAJ8393417.1"/>
    <property type="molecule type" value="Genomic_DNA"/>
</dbReference>
<accession>A0AAD7WDW2</accession>
<organism evidence="3 4">
    <name type="scientific">Aldrovandia affinis</name>
    <dbReference type="NCBI Taxonomy" id="143900"/>
    <lineage>
        <taxon>Eukaryota</taxon>
        <taxon>Metazoa</taxon>
        <taxon>Chordata</taxon>
        <taxon>Craniata</taxon>
        <taxon>Vertebrata</taxon>
        <taxon>Euteleostomi</taxon>
        <taxon>Actinopterygii</taxon>
        <taxon>Neopterygii</taxon>
        <taxon>Teleostei</taxon>
        <taxon>Notacanthiformes</taxon>
        <taxon>Halosauridae</taxon>
        <taxon>Aldrovandia</taxon>
    </lineage>
</organism>